<keyword evidence="3" id="KW-1185">Reference proteome</keyword>
<feature type="domain" description="AbiTii" evidence="1">
    <location>
        <begin position="4"/>
        <end position="182"/>
    </location>
</feature>
<dbReference type="InterPro" id="IPR041304">
    <property type="entry name" value="AbiTii"/>
</dbReference>
<proteinExistence type="predicted"/>
<accession>A0ABN6H7R6</accession>
<reference evidence="2 3" key="1">
    <citation type="submission" date="2021-06" db="EMBL/GenBank/DDBJ databases">
        <title>Complete genome of Haloferula helveola possessing various polysaccharide degrading enzymes.</title>
        <authorList>
            <person name="Takami H."/>
            <person name="Huang C."/>
            <person name="Hamasaki K."/>
        </authorList>
    </citation>
    <scope>NUCLEOTIDE SEQUENCE [LARGE SCALE GENOMIC DNA]</scope>
    <source>
        <strain evidence="2 3">CN-1</strain>
    </source>
</reference>
<dbReference type="EMBL" id="AP024702">
    <property type="protein sequence ID" value="BCX48609.1"/>
    <property type="molecule type" value="Genomic_DNA"/>
</dbReference>
<dbReference type="RefSeq" id="WP_338684917.1">
    <property type="nucleotide sequence ID" value="NZ_AP024702.1"/>
</dbReference>
<gene>
    <name evidence="2" type="ORF">HAHE_25170</name>
</gene>
<name>A0ABN6H7R6_9BACT</name>
<dbReference type="Pfam" id="PF18864">
    <property type="entry name" value="AbiTii"/>
    <property type="match status" value="1"/>
</dbReference>
<organism evidence="2 3">
    <name type="scientific">Haloferula helveola</name>
    <dbReference type="NCBI Taxonomy" id="490095"/>
    <lineage>
        <taxon>Bacteria</taxon>
        <taxon>Pseudomonadati</taxon>
        <taxon>Verrucomicrobiota</taxon>
        <taxon>Verrucomicrobiia</taxon>
        <taxon>Verrucomicrobiales</taxon>
        <taxon>Verrucomicrobiaceae</taxon>
        <taxon>Haloferula</taxon>
    </lineage>
</organism>
<sequence length="307" mass="32770">MGDLLTQIQNEAVDGESDLSSLLRKCRVLAQRIDNAALKEWVNHELNGYSDAEALPAYRIIGTPCVNGHYFGSFSSEIRNVPIPRTAVDERVRDHVFTLPLLPGVRVLEEQADSATDGYITFRIAPEACGFVHDPSIAPGFHLGAMQKILSVSALEGVLDSVRNRILNFTLELESEADQTGDPLVDLRERKAGTVDRIFHTHIQGDVENFAAGSSGFSQQSVSVPQAGRGELIDALTDLGLDPGEIGKLIDAVESEAPKSDGTFGPRVSGLMGRAFASAGEGLLKVPAAVAGELLTAALKGYYGIAS</sequence>
<evidence type="ECO:0000313" key="3">
    <source>
        <dbReference type="Proteomes" id="UP001374893"/>
    </source>
</evidence>
<evidence type="ECO:0000313" key="2">
    <source>
        <dbReference type="EMBL" id="BCX48609.1"/>
    </source>
</evidence>
<protein>
    <submittedName>
        <fullName evidence="2">Chemotaxis protein cheY</fullName>
    </submittedName>
</protein>
<evidence type="ECO:0000259" key="1">
    <source>
        <dbReference type="Pfam" id="PF18864"/>
    </source>
</evidence>
<dbReference type="Proteomes" id="UP001374893">
    <property type="component" value="Chromosome"/>
</dbReference>